<dbReference type="Proteomes" id="UP000077726">
    <property type="component" value="Unassembled WGS sequence"/>
</dbReference>
<sequence length="276" mass="31395">MSKNFETFFSQLIETNMTLDIIADFAKARKNVGKISIKLHQLNYLIGKEDLRQAVYDLFNENSAVFDILSILTAVRDNKKVLTSDGETVLLDSYFTSPEKVFAYITETGLAEIFQNKEITNLVDYVFGVEIGMDSHSRKNRTGKNMAATVARMFDAAGVTYRTEVRSTEFLDIISLGVDVKRFDFVIKTAVKTYLIETNFYNSSGSKLNETARSYSDIAPKINQYPAFEFVWITDGKIWHTAKNKLEEAFSIIPSLYNLTTLPDFIRQIKTEGILE</sequence>
<comment type="caution">
    <text evidence="3">The sequence shown here is derived from an EMBL/GenBank/DDBJ whole genome shotgun (WGS) entry which is preliminary data.</text>
</comment>
<evidence type="ECO:0000313" key="4">
    <source>
        <dbReference type="Proteomes" id="UP000077726"/>
    </source>
</evidence>
<dbReference type="SUPFAM" id="SSF52980">
    <property type="entry name" value="Restriction endonuclease-like"/>
    <property type="match status" value="1"/>
</dbReference>
<proteinExistence type="inferred from homology"/>
<dbReference type="EC" id="3.1.21.4" evidence="1"/>
<dbReference type="GO" id="GO:0009307">
    <property type="term" value="P:DNA restriction-modification system"/>
    <property type="evidence" value="ECO:0007669"/>
    <property type="project" value="UniProtKB-UniRule"/>
</dbReference>
<evidence type="ECO:0000259" key="2">
    <source>
        <dbReference type="Pfam" id="PF04556"/>
    </source>
</evidence>
<feature type="domain" description="Restriction endonuclease type II DpnII-like" evidence="2">
    <location>
        <begin position="4"/>
        <end position="264"/>
    </location>
</feature>
<comment type="catalytic activity">
    <reaction evidence="1">
        <text>Endonucleolytic cleavage of DNA to give specific double-stranded fragments with terminal 5'-phosphates.</text>
        <dbReference type="EC" id="3.1.21.4"/>
    </reaction>
</comment>
<dbReference type="AlphaFoldDB" id="A0A1B6VYT3"/>
<evidence type="ECO:0000313" key="3">
    <source>
        <dbReference type="EMBL" id="OAM43326.1"/>
    </source>
</evidence>
<organism evidence="3 4">
    <name type="scientific">Eikenella halliae</name>
    <dbReference type="NCBI Taxonomy" id="1795832"/>
    <lineage>
        <taxon>Bacteria</taxon>
        <taxon>Pseudomonadati</taxon>
        <taxon>Pseudomonadota</taxon>
        <taxon>Betaproteobacteria</taxon>
        <taxon>Neisseriales</taxon>
        <taxon>Neisseriaceae</taxon>
        <taxon>Eikenella</taxon>
    </lineage>
</organism>
<dbReference type="InterPro" id="IPR007637">
    <property type="entry name" value="Restrct_endonuc_II_DpnII-like"/>
</dbReference>
<dbReference type="InterPro" id="IPR021191">
    <property type="entry name" value="Restrct_endonuc_II_DpnII"/>
</dbReference>
<keyword evidence="4" id="KW-1185">Reference proteome</keyword>
<dbReference type="Pfam" id="PF04556">
    <property type="entry name" value="DpnII"/>
    <property type="match status" value="1"/>
</dbReference>
<evidence type="ECO:0000256" key="1">
    <source>
        <dbReference type="PIRNR" id="PIRNR016080"/>
    </source>
</evidence>
<dbReference type="InterPro" id="IPR011335">
    <property type="entry name" value="Restrct_endonuc-II-like"/>
</dbReference>
<accession>A0A1B6VYT3</accession>
<comment type="function">
    <text evidence="1">A P subtype restriction enzyme that recognizes the double-stranded unmethylated sequence 5'-GATC-3'.</text>
</comment>
<reference evidence="4" key="1">
    <citation type="submission" date="2016-05" db="EMBL/GenBank/DDBJ databases">
        <title>Draft genome of Corynebacterium afermentans subsp. afermentans LCDC 88199T.</title>
        <authorList>
            <person name="Bernier A.-M."/>
            <person name="Bernard K."/>
        </authorList>
    </citation>
    <scope>NUCLEOTIDE SEQUENCE [LARGE SCALE GENOMIC DNA]</scope>
    <source>
        <strain evidence="4">NML130454</strain>
    </source>
</reference>
<keyword evidence="1 3" id="KW-0255">Endonuclease</keyword>
<dbReference type="STRING" id="1795832.A7Q00_05310"/>
<dbReference type="RefSeq" id="WP_064089579.1">
    <property type="nucleotide sequence ID" value="NZ_LXSQ01000014.1"/>
</dbReference>
<gene>
    <name evidence="3" type="ORF">A7Q00_05310</name>
</gene>
<dbReference type="OrthoDB" id="9771872at2"/>
<dbReference type="PIRSF" id="PIRSF016080">
    <property type="entry name" value="Restrict_endonuc_II_DpmII"/>
    <property type="match status" value="1"/>
</dbReference>
<keyword evidence="1" id="KW-0680">Restriction system</keyword>
<protein>
    <recommendedName>
        <fullName evidence="1">Type-2 restriction enzyme</fullName>
        <ecNumber evidence="1">3.1.21.4</ecNumber>
    </recommendedName>
</protein>
<dbReference type="EMBL" id="LXSQ01000014">
    <property type="protein sequence ID" value="OAM43326.1"/>
    <property type="molecule type" value="Genomic_DNA"/>
</dbReference>
<keyword evidence="1" id="KW-0540">Nuclease</keyword>
<name>A0A1B6VYT3_9NEIS</name>
<keyword evidence="1" id="KW-0378">Hydrolase</keyword>
<comment type="similarity">
    <text evidence="1">Belongs to the DpnII type II restriction endonuclease family.</text>
</comment>
<dbReference type="GO" id="GO:0009036">
    <property type="term" value="F:type II site-specific deoxyribonuclease activity"/>
    <property type="evidence" value="ECO:0007669"/>
    <property type="project" value="UniProtKB-UniRule"/>
</dbReference>
<dbReference type="GO" id="GO:0003677">
    <property type="term" value="F:DNA binding"/>
    <property type="evidence" value="ECO:0007669"/>
    <property type="project" value="UniProtKB-UniRule"/>
</dbReference>